<name>A0ABS5ZWT9_9PROT</name>
<dbReference type="Proteomes" id="UP000755654">
    <property type="component" value="Unassembled WGS sequence"/>
</dbReference>
<protein>
    <submittedName>
        <fullName evidence="2">Uncharacterized protein</fullName>
    </submittedName>
</protein>
<evidence type="ECO:0000256" key="1">
    <source>
        <dbReference type="SAM" id="MobiDB-lite"/>
    </source>
</evidence>
<evidence type="ECO:0000313" key="2">
    <source>
        <dbReference type="EMBL" id="MBU2759701.1"/>
    </source>
</evidence>
<feature type="region of interest" description="Disordered" evidence="1">
    <location>
        <begin position="75"/>
        <end position="97"/>
    </location>
</feature>
<feature type="compositionally biased region" description="Low complexity" evidence="1">
    <location>
        <begin position="81"/>
        <end position="97"/>
    </location>
</feature>
<reference evidence="2 3" key="1">
    <citation type="journal article" date="2021" name="ISME J.">
        <title>Genomic evolution of the class Acidithiobacillia: deep-branching Proteobacteria living in extreme acidic conditions.</title>
        <authorList>
            <person name="Moya-Beltran A."/>
            <person name="Beard S."/>
            <person name="Rojas-Villalobos C."/>
            <person name="Issotta F."/>
            <person name="Gallardo Y."/>
            <person name="Ulloa R."/>
            <person name="Giaveno A."/>
            <person name="Degli Esposti M."/>
            <person name="Johnson D.B."/>
            <person name="Quatrini R."/>
        </authorList>
    </citation>
    <scope>NUCLEOTIDE SEQUENCE [LARGE SCALE GENOMIC DNA]</scope>
    <source>
        <strain evidence="2 3">RW2</strain>
    </source>
</reference>
<proteinExistence type="predicted"/>
<dbReference type="RefSeq" id="WP_215883386.1">
    <property type="nucleotide sequence ID" value="NZ_JAAOMP010000068.1"/>
</dbReference>
<accession>A0ABS5ZWT9</accession>
<sequence length="97" mass="10930">MKTTSEEIIAEIISPLEEKREILEYAGAPDYLITLQGEFSPFQSTLPKALRSKYRLSWSADERLSRDWKMLSDKKDEAPKALGTPETLETLTPGAAE</sequence>
<comment type="caution">
    <text evidence="2">The sequence shown here is derived from an EMBL/GenBank/DDBJ whole genome shotgun (WGS) entry which is preliminary data.</text>
</comment>
<dbReference type="EMBL" id="JAAOMP010000068">
    <property type="protein sequence ID" value="MBU2759701.1"/>
    <property type="molecule type" value="Genomic_DNA"/>
</dbReference>
<keyword evidence="3" id="KW-1185">Reference proteome</keyword>
<organism evidence="2 3">
    <name type="scientific">Acidithiobacillus sulfurivorans</name>
    <dbReference type="NCBI Taxonomy" id="1958756"/>
    <lineage>
        <taxon>Bacteria</taxon>
        <taxon>Pseudomonadati</taxon>
        <taxon>Pseudomonadota</taxon>
        <taxon>Acidithiobacillia</taxon>
        <taxon>Acidithiobacillales</taxon>
        <taxon>Acidithiobacillaceae</taxon>
        <taxon>Acidithiobacillus</taxon>
    </lineage>
</organism>
<evidence type="ECO:0000313" key="3">
    <source>
        <dbReference type="Proteomes" id="UP000755654"/>
    </source>
</evidence>
<gene>
    <name evidence="2" type="ORF">HAP95_05975</name>
</gene>